<evidence type="ECO:0000313" key="1">
    <source>
        <dbReference type="EMBL" id="TNN49717.1"/>
    </source>
</evidence>
<comment type="caution">
    <text evidence="1">The sequence shown here is derived from an EMBL/GenBank/DDBJ whole genome shotgun (WGS) entry which is preliminary data.</text>
</comment>
<gene>
    <name evidence="1" type="ORF">EYF80_040066</name>
</gene>
<dbReference type="AlphaFoldDB" id="A0A4Z2G813"/>
<sequence>MVTSIRDMGGTSCHGPVLVSLLFLCRRNNTKLTALPGVNPLPVGVAGHRVPPLVLVDVDALDVHLCVEVIRAAGQALGEAPPVAPGVDPGGVVVADAPHDADAVALHHAQVASDLPPEPAHGDTRFIKG</sequence>
<proteinExistence type="predicted"/>
<dbReference type="Proteomes" id="UP000314294">
    <property type="component" value="Unassembled WGS sequence"/>
</dbReference>
<protein>
    <submittedName>
        <fullName evidence="1">Uncharacterized protein</fullName>
    </submittedName>
</protein>
<name>A0A4Z2G813_9TELE</name>
<accession>A0A4Z2G813</accession>
<evidence type="ECO:0000313" key="2">
    <source>
        <dbReference type="Proteomes" id="UP000314294"/>
    </source>
</evidence>
<dbReference type="EMBL" id="SRLO01000643">
    <property type="protein sequence ID" value="TNN49717.1"/>
    <property type="molecule type" value="Genomic_DNA"/>
</dbReference>
<keyword evidence="2" id="KW-1185">Reference proteome</keyword>
<reference evidence="1 2" key="1">
    <citation type="submission" date="2019-03" db="EMBL/GenBank/DDBJ databases">
        <title>First draft genome of Liparis tanakae, snailfish: a comprehensive survey of snailfish specific genes.</title>
        <authorList>
            <person name="Kim W."/>
            <person name="Song I."/>
            <person name="Jeong J.-H."/>
            <person name="Kim D."/>
            <person name="Kim S."/>
            <person name="Ryu S."/>
            <person name="Song J.Y."/>
            <person name="Lee S.K."/>
        </authorList>
    </citation>
    <scope>NUCLEOTIDE SEQUENCE [LARGE SCALE GENOMIC DNA]</scope>
    <source>
        <tissue evidence="1">Muscle</tissue>
    </source>
</reference>
<organism evidence="1 2">
    <name type="scientific">Liparis tanakae</name>
    <name type="common">Tanaka's snailfish</name>
    <dbReference type="NCBI Taxonomy" id="230148"/>
    <lineage>
        <taxon>Eukaryota</taxon>
        <taxon>Metazoa</taxon>
        <taxon>Chordata</taxon>
        <taxon>Craniata</taxon>
        <taxon>Vertebrata</taxon>
        <taxon>Euteleostomi</taxon>
        <taxon>Actinopterygii</taxon>
        <taxon>Neopterygii</taxon>
        <taxon>Teleostei</taxon>
        <taxon>Neoteleostei</taxon>
        <taxon>Acanthomorphata</taxon>
        <taxon>Eupercaria</taxon>
        <taxon>Perciformes</taxon>
        <taxon>Cottioidei</taxon>
        <taxon>Cottales</taxon>
        <taxon>Liparidae</taxon>
        <taxon>Liparis</taxon>
    </lineage>
</organism>